<protein>
    <submittedName>
        <fullName evidence="1">Uncharacterized protein</fullName>
    </submittedName>
</protein>
<reference evidence="1 2" key="1">
    <citation type="submission" date="2016-04" db="EMBL/GenBank/DDBJ databases">
        <title>Identification of putative biosynthetic pathways for the production of bioactive secondary metabolites by the marine actinomycete Kocuria kristinae RUTW2-3.</title>
        <authorList>
            <person name="Waterworth S.C."/>
            <person name="Walmsley T.A."/>
            <person name="Matongo T."/>
            <person name="Davies-Coleman M.T."/>
            <person name="Dorrington R.A."/>
        </authorList>
    </citation>
    <scope>NUCLEOTIDE SEQUENCE [LARGE SCALE GENOMIC DNA]</scope>
    <source>
        <strain evidence="1 2">RUTW4-5</strain>
    </source>
</reference>
<accession>A0A657ITT9</accession>
<evidence type="ECO:0000313" key="1">
    <source>
        <dbReference type="EMBL" id="OAX57703.1"/>
    </source>
</evidence>
<comment type="caution">
    <text evidence="1">The sequence shown here is derived from an EMBL/GenBank/DDBJ whole genome shotgun (WGS) entry which is preliminary data.</text>
</comment>
<dbReference type="AlphaFoldDB" id="A0A657ITT9"/>
<proteinExistence type="predicted"/>
<organism evidence="1 2">
    <name type="scientific">Rothia kristinae</name>
    <dbReference type="NCBI Taxonomy" id="37923"/>
    <lineage>
        <taxon>Bacteria</taxon>
        <taxon>Bacillati</taxon>
        <taxon>Actinomycetota</taxon>
        <taxon>Actinomycetes</taxon>
        <taxon>Micrococcales</taxon>
        <taxon>Micrococcaceae</taxon>
        <taxon>Rothia</taxon>
    </lineage>
</organism>
<gene>
    <name evidence="1" type="ORF">A5N15_08580</name>
</gene>
<dbReference type="EMBL" id="LWGZ01000759">
    <property type="protein sequence ID" value="OAX57703.1"/>
    <property type="molecule type" value="Genomic_DNA"/>
</dbReference>
<name>A0A657ITT9_9MICC</name>
<evidence type="ECO:0000313" key="2">
    <source>
        <dbReference type="Proteomes" id="UP000092021"/>
    </source>
</evidence>
<dbReference type="Proteomes" id="UP000092021">
    <property type="component" value="Unassembled WGS sequence"/>
</dbReference>
<sequence>MAGALEQAGVRIVEESDDAWRDALRGIRRRGPRELAGTRFEGMRIRLIGADHASVYEALEGRPDLGIYHGPVTEAGWVEMLPFLREQAVSITAHRFGNPDRFSEGVI</sequence>